<comment type="caution">
    <text evidence="1">The sequence shown here is derived from an EMBL/GenBank/DDBJ whole genome shotgun (WGS) entry which is preliminary data.</text>
</comment>
<accession>A0A645HHI6</accession>
<organism evidence="1">
    <name type="scientific">bioreactor metagenome</name>
    <dbReference type="NCBI Taxonomy" id="1076179"/>
    <lineage>
        <taxon>unclassified sequences</taxon>
        <taxon>metagenomes</taxon>
        <taxon>ecological metagenomes</taxon>
    </lineage>
</organism>
<protein>
    <submittedName>
        <fullName evidence="1">Uncharacterized protein</fullName>
    </submittedName>
</protein>
<gene>
    <name evidence="1" type="ORF">SDC9_185373</name>
</gene>
<dbReference type="EMBL" id="VSSQ01092736">
    <property type="protein sequence ID" value="MPN37852.1"/>
    <property type="molecule type" value="Genomic_DNA"/>
</dbReference>
<name>A0A645HHI6_9ZZZZ</name>
<sequence>MEYHSRWKTGELVIAGNARCMPAFLRVVVHYKHVVCKVFAETKLILWQHLASFVSSIDS</sequence>
<evidence type="ECO:0000313" key="1">
    <source>
        <dbReference type="EMBL" id="MPN37852.1"/>
    </source>
</evidence>
<proteinExistence type="predicted"/>
<reference evidence="1" key="1">
    <citation type="submission" date="2019-08" db="EMBL/GenBank/DDBJ databases">
        <authorList>
            <person name="Kucharzyk K."/>
            <person name="Murdoch R.W."/>
            <person name="Higgins S."/>
            <person name="Loffler F."/>
        </authorList>
    </citation>
    <scope>NUCLEOTIDE SEQUENCE</scope>
</reference>
<dbReference type="AlphaFoldDB" id="A0A645HHI6"/>